<name>R0GKN8_9BRAS</name>
<accession>R0GKN8</accession>
<dbReference type="GO" id="GO:0032040">
    <property type="term" value="C:small-subunit processome"/>
    <property type="evidence" value="ECO:0007669"/>
    <property type="project" value="TreeGrafter"/>
</dbReference>
<dbReference type="InterPro" id="IPR052575">
    <property type="entry name" value="SSU_processome_comp_20"/>
</dbReference>
<dbReference type="STRING" id="81985.R0GKN8"/>
<dbReference type="Proteomes" id="UP000029121">
    <property type="component" value="Unassembled WGS sequence"/>
</dbReference>
<gene>
    <name evidence="1" type="ORF">CARUB_v10010687mg</name>
</gene>
<sequence length="116" mass="13439">MGNNRHKFKSVKQRINDIEVNVFRSLDKVKAEPSKGSTFFRDCLLEQRELNTAAHFISFYEEMLPFVQNLELIILQKELIFSKLVSGLQMEAKFSLEAFLSLLAALSRDLLKDFIP</sequence>
<dbReference type="PANTHER" id="PTHR17695:SF11">
    <property type="entry name" value="SMALL SUBUNIT PROCESSOME COMPONENT 20 HOMOLOG"/>
    <property type="match status" value="1"/>
</dbReference>
<dbReference type="PANTHER" id="PTHR17695">
    <property type="entry name" value="SMALL SUBUNIT PROCESSOME COMPONENT 20 HOMOLOG"/>
    <property type="match status" value="1"/>
</dbReference>
<evidence type="ECO:0000313" key="1">
    <source>
        <dbReference type="EMBL" id="EOA36341.1"/>
    </source>
</evidence>
<proteinExistence type="predicted"/>
<dbReference type="AlphaFoldDB" id="R0GKN8"/>
<dbReference type="EMBL" id="KB870805">
    <property type="protein sequence ID" value="EOA36341.1"/>
    <property type="molecule type" value="Genomic_DNA"/>
</dbReference>
<protein>
    <submittedName>
        <fullName evidence="1">Uncharacterized protein</fullName>
    </submittedName>
</protein>
<dbReference type="eggNOG" id="KOG1823">
    <property type="taxonomic scope" value="Eukaryota"/>
</dbReference>
<organism evidence="1 2">
    <name type="scientific">Capsella rubella</name>
    <dbReference type="NCBI Taxonomy" id="81985"/>
    <lineage>
        <taxon>Eukaryota</taxon>
        <taxon>Viridiplantae</taxon>
        <taxon>Streptophyta</taxon>
        <taxon>Embryophyta</taxon>
        <taxon>Tracheophyta</taxon>
        <taxon>Spermatophyta</taxon>
        <taxon>Magnoliopsida</taxon>
        <taxon>eudicotyledons</taxon>
        <taxon>Gunneridae</taxon>
        <taxon>Pentapetalae</taxon>
        <taxon>rosids</taxon>
        <taxon>malvids</taxon>
        <taxon>Brassicales</taxon>
        <taxon>Brassicaceae</taxon>
        <taxon>Camelineae</taxon>
        <taxon>Capsella</taxon>
    </lineage>
</organism>
<reference evidence="2" key="1">
    <citation type="journal article" date="2013" name="Nat. Genet.">
        <title>The Capsella rubella genome and the genomic consequences of rapid mating system evolution.</title>
        <authorList>
            <person name="Slotte T."/>
            <person name="Hazzouri K.M."/>
            <person name="Agren J.A."/>
            <person name="Koenig D."/>
            <person name="Maumus F."/>
            <person name="Guo Y.L."/>
            <person name="Steige K."/>
            <person name="Platts A.E."/>
            <person name="Escobar J.S."/>
            <person name="Newman L.K."/>
            <person name="Wang W."/>
            <person name="Mandakova T."/>
            <person name="Vello E."/>
            <person name="Smith L.M."/>
            <person name="Henz S.R."/>
            <person name="Steffen J."/>
            <person name="Takuno S."/>
            <person name="Brandvain Y."/>
            <person name="Coop G."/>
            <person name="Andolfatto P."/>
            <person name="Hu T.T."/>
            <person name="Blanchette M."/>
            <person name="Clark R.M."/>
            <person name="Quesneville H."/>
            <person name="Nordborg M."/>
            <person name="Gaut B.S."/>
            <person name="Lysak M.A."/>
            <person name="Jenkins J."/>
            <person name="Grimwood J."/>
            <person name="Chapman J."/>
            <person name="Prochnik S."/>
            <person name="Shu S."/>
            <person name="Rokhsar D."/>
            <person name="Schmutz J."/>
            <person name="Weigel D."/>
            <person name="Wright S.I."/>
        </authorList>
    </citation>
    <scope>NUCLEOTIDE SEQUENCE [LARGE SCALE GENOMIC DNA]</scope>
    <source>
        <strain evidence="2">cv. Monte Gargano</strain>
    </source>
</reference>
<evidence type="ECO:0000313" key="2">
    <source>
        <dbReference type="Proteomes" id="UP000029121"/>
    </source>
</evidence>
<keyword evidence="2" id="KW-1185">Reference proteome</keyword>
<dbReference type="GO" id="GO:0030686">
    <property type="term" value="C:90S preribosome"/>
    <property type="evidence" value="ECO:0007669"/>
    <property type="project" value="TreeGrafter"/>
</dbReference>